<reference evidence="1" key="2">
    <citation type="journal article" date="2024" name="Plant">
        <title>Genomic evolution and insights into agronomic trait innovations of Sesamum species.</title>
        <authorList>
            <person name="Miao H."/>
            <person name="Wang L."/>
            <person name="Qu L."/>
            <person name="Liu H."/>
            <person name="Sun Y."/>
            <person name="Le M."/>
            <person name="Wang Q."/>
            <person name="Wei S."/>
            <person name="Zheng Y."/>
            <person name="Lin W."/>
            <person name="Duan Y."/>
            <person name="Cao H."/>
            <person name="Xiong S."/>
            <person name="Wang X."/>
            <person name="Wei L."/>
            <person name="Li C."/>
            <person name="Ma Q."/>
            <person name="Ju M."/>
            <person name="Zhao R."/>
            <person name="Li G."/>
            <person name="Mu C."/>
            <person name="Tian Q."/>
            <person name="Mei H."/>
            <person name="Zhang T."/>
            <person name="Gao T."/>
            <person name="Zhang H."/>
        </authorList>
    </citation>
    <scope>NUCLEOTIDE SEQUENCE</scope>
    <source>
        <strain evidence="1">3651</strain>
    </source>
</reference>
<dbReference type="AlphaFoldDB" id="A0AAE2CHY0"/>
<comment type="caution">
    <text evidence="1">The sequence shown here is derived from an EMBL/GenBank/DDBJ whole genome shotgun (WGS) entry which is preliminary data.</text>
</comment>
<organism evidence="1 2">
    <name type="scientific">Sesamum alatum</name>
    <dbReference type="NCBI Taxonomy" id="300844"/>
    <lineage>
        <taxon>Eukaryota</taxon>
        <taxon>Viridiplantae</taxon>
        <taxon>Streptophyta</taxon>
        <taxon>Embryophyta</taxon>
        <taxon>Tracheophyta</taxon>
        <taxon>Spermatophyta</taxon>
        <taxon>Magnoliopsida</taxon>
        <taxon>eudicotyledons</taxon>
        <taxon>Gunneridae</taxon>
        <taxon>Pentapetalae</taxon>
        <taxon>asterids</taxon>
        <taxon>lamiids</taxon>
        <taxon>Lamiales</taxon>
        <taxon>Pedaliaceae</taxon>
        <taxon>Sesamum</taxon>
    </lineage>
</organism>
<name>A0AAE2CHY0_9LAMI</name>
<accession>A0AAE2CHY0</accession>
<dbReference type="EMBL" id="JACGWO010000007">
    <property type="protein sequence ID" value="KAK4422841.1"/>
    <property type="molecule type" value="Genomic_DNA"/>
</dbReference>
<evidence type="ECO:0000313" key="1">
    <source>
        <dbReference type="EMBL" id="KAK4422841.1"/>
    </source>
</evidence>
<proteinExistence type="predicted"/>
<gene>
    <name evidence="1" type="ORF">Salat_1866700</name>
</gene>
<dbReference type="Proteomes" id="UP001293254">
    <property type="component" value="Unassembled WGS sequence"/>
</dbReference>
<keyword evidence="2" id="KW-1185">Reference proteome</keyword>
<protein>
    <submittedName>
        <fullName evidence="1">Uncharacterized protein</fullName>
    </submittedName>
</protein>
<sequence>VYDEVVKARPKALDEGEQKGYDRGRVEGFDEGLIEGRARYHASDEHKTLLAGPRVEAARDFMKTSTFGIALEIKTVRSTTDAFELCRLKIKTKGGFVEDFDQNRLNPNPDAKLQIPNMDEPNEFDDLIDEIEGAVPPP</sequence>
<feature type="non-terminal residue" evidence="1">
    <location>
        <position position="1"/>
    </location>
</feature>
<reference evidence="1" key="1">
    <citation type="submission" date="2020-06" db="EMBL/GenBank/DDBJ databases">
        <authorList>
            <person name="Li T."/>
            <person name="Hu X."/>
            <person name="Zhang T."/>
            <person name="Song X."/>
            <person name="Zhang H."/>
            <person name="Dai N."/>
            <person name="Sheng W."/>
            <person name="Hou X."/>
            <person name="Wei L."/>
        </authorList>
    </citation>
    <scope>NUCLEOTIDE SEQUENCE</scope>
    <source>
        <strain evidence="1">3651</strain>
        <tissue evidence="1">Leaf</tissue>
    </source>
</reference>
<evidence type="ECO:0000313" key="2">
    <source>
        <dbReference type="Proteomes" id="UP001293254"/>
    </source>
</evidence>